<dbReference type="Proteomes" id="UP000304912">
    <property type="component" value="Chromosome"/>
</dbReference>
<reference evidence="1 2" key="1">
    <citation type="submission" date="2019-04" db="EMBL/GenBank/DDBJ databases">
        <title>Salinimonas iocasae sp. nov., a halophilic bacterium isolated from the outer tube casing of tubeworms in Okinawa Trough.</title>
        <authorList>
            <person name="Zhang H."/>
            <person name="Wang H."/>
            <person name="Li C."/>
        </authorList>
    </citation>
    <scope>NUCLEOTIDE SEQUENCE [LARGE SCALE GENOMIC DNA]</scope>
    <source>
        <strain evidence="1 2">KX18D6</strain>
    </source>
</reference>
<accession>A0A5B7Y972</accession>
<sequence>MAKTRISPRVMNNVVIFAMLFMILLFNLDAFLPEPAVPQSRPLVGPDDYLLKVEQTPYSLERAGQSWRQTQLNTALSVTPDMQLAAWQQGQLAPTDSVPADVAAAQPYVAVVWLAGNSQGQVFAFYPGDARTFVKTQSQWFTLKDASLPTLLPWNEYN</sequence>
<protein>
    <submittedName>
        <fullName evidence="1">Uncharacterized protein</fullName>
    </submittedName>
</protein>
<dbReference type="RefSeq" id="WP_139754771.1">
    <property type="nucleotide sequence ID" value="NZ_CP039852.1"/>
</dbReference>
<keyword evidence="2" id="KW-1185">Reference proteome</keyword>
<proteinExistence type="predicted"/>
<name>A0A5B7Y972_9ALTE</name>
<dbReference type="AlphaFoldDB" id="A0A5B7Y972"/>
<evidence type="ECO:0000313" key="2">
    <source>
        <dbReference type="Proteomes" id="UP000304912"/>
    </source>
</evidence>
<dbReference type="OrthoDB" id="5587008at2"/>
<gene>
    <name evidence="1" type="ORF">FBQ74_00285</name>
</gene>
<dbReference type="KEGG" id="salk:FBQ74_00285"/>
<dbReference type="EMBL" id="CP039852">
    <property type="protein sequence ID" value="QCZ92008.1"/>
    <property type="molecule type" value="Genomic_DNA"/>
</dbReference>
<organism evidence="1 2">
    <name type="scientific">Salinimonas iocasae</name>
    <dbReference type="NCBI Taxonomy" id="2572577"/>
    <lineage>
        <taxon>Bacteria</taxon>
        <taxon>Pseudomonadati</taxon>
        <taxon>Pseudomonadota</taxon>
        <taxon>Gammaproteobacteria</taxon>
        <taxon>Alteromonadales</taxon>
        <taxon>Alteromonadaceae</taxon>
        <taxon>Alteromonas/Salinimonas group</taxon>
        <taxon>Salinimonas</taxon>
    </lineage>
</organism>
<evidence type="ECO:0000313" key="1">
    <source>
        <dbReference type="EMBL" id="QCZ92008.1"/>
    </source>
</evidence>